<feature type="domain" description="HAMP" evidence="3">
    <location>
        <begin position="282"/>
        <end position="334"/>
    </location>
</feature>
<dbReference type="PROSITE" id="PS50885">
    <property type="entry name" value="HAMP"/>
    <property type="match status" value="1"/>
</dbReference>
<dbReference type="KEGG" id="awd:AWOD_I_0539"/>
<feature type="transmembrane region" description="Helical" evidence="1">
    <location>
        <begin position="7"/>
        <end position="27"/>
    </location>
</feature>
<accession>A0A090IMV2</accession>
<dbReference type="Pfam" id="PF00990">
    <property type="entry name" value="GGDEF"/>
    <property type="match status" value="1"/>
</dbReference>
<dbReference type="SUPFAM" id="SSF55073">
    <property type="entry name" value="Nucleotide cyclase"/>
    <property type="match status" value="1"/>
</dbReference>
<evidence type="ECO:0000313" key="5">
    <source>
        <dbReference type="EMBL" id="CED70633.1"/>
    </source>
</evidence>
<dbReference type="InterPro" id="IPR035919">
    <property type="entry name" value="EAL_sf"/>
</dbReference>
<dbReference type="GO" id="GO:0016020">
    <property type="term" value="C:membrane"/>
    <property type="evidence" value="ECO:0007669"/>
    <property type="project" value="InterPro"/>
</dbReference>
<dbReference type="Gene3D" id="6.10.340.10">
    <property type="match status" value="1"/>
</dbReference>
<dbReference type="InterPro" id="IPR029787">
    <property type="entry name" value="Nucleotide_cyclase"/>
</dbReference>
<evidence type="ECO:0000259" key="4">
    <source>
        <dbReference type="PROSITE" id="PS50887"/>
    </source>
</evidence>
<dbReference type="PATRIC" id="fig|80852.17.peg.547"/>
<dbReference type="PROSITE" id="PS50883">
    <property type="entry name" value="EAL"/>
    <property type="match status" value="1"/>
</dbReference>
<dbReference type="CDD" id="cd01948">
    <property type="entry name" value="EAL"/>
    <property type="match status" value="1"/>
</dbReference>
<proteinExistence type="predicted"/>
<keyword evidence="1" id="KW-1133">Transmembrane helix</keyword>
<dbReference type="SMART" id="SM00267">
    <property type="entry name" value="GGDEF"/>
    <property type="match status" value="1"/>
</dbReference>
<dbReference type="EMBL" id="LN554846">
    <property type="protein sequence ID" value="CED70633.1"/>
    <property type="molecule type" value="Genomic_DNA"/>
</dbReference>
<dbReference type="InterPro" id="IPR003660">
    <property type="entry name" value="HAMP_dom"/>
</dbReference>
<dbReference type="InterPro" id="IPR043128">
    <property type="entry name" value="Rev_trsase/Diguanyl_cyclase"/>
</dbReference>
<dbReference type="SUPFAM" id="SSF141868">
    <property type="entry name" value="EAL domain-like"/>
    <property type="match status" value="1"/>
</dbReference>
<gene>
    <name evidence="5" type="primary">mbaA</name>
    <name evidence="5" type="ORF">AWOD_I_0539</name>
</gene>
<dbReference type="SMART" id="SM00052">
    <property type="entry name" value="EAL"/>
    <property type="match status" value="1"/>
</dbReference>
<dbReference type="AlphaFoldDB" id="A0A090IMV2"/>
<dbReference type="OrthoDB" id="8416215at2"/>
<organism evidence="5 6">
    <name type="scientific">Aliivibrio wodanis</name>
    <dbReference type="NCBI Taxonomy" id="80852"/>
    <lineage>
        <taxon>Bacteria</taxon>
        <taxon>Pseudomonadati</taxon>
        <taxon>Pseudomonadota</taxon>
        <taxon>Gammaproteobacteria</taxon>
        <taxon>Vibrionales</taxon>
        <taxon>Vibrionaceae</taxon>
        <taxon>Aliivibrio</taxon>
    </lineage>
</organism>
<dbReference type="HOGENOM" id="CLU_000445_70_45_6"/>
<protein>
    <submittedName>
        <fullName evidence="5">Biofilm architecture maintenance protein MbaA</fullName>
    </submittedName>
</protein>
<dbReference type="Proteomes" id="UP000032427">
    <property type="component" value="Chromosome 1"/>
</dbReference>
<dbReference type="PROSITE" id="PS50887">
    <property type="entry name" value="GGDEF"/>
    <property type="match status" value="1"/>
</dbReference>
<dbReference type="Gene3D" id="3.20.20.450">
    <property type="entry name" value="EAL domain"/>
    <property type="match status" value="1"/>
</dbReference>
<sequence>MNLNKRVITLIIPVIIAIYGIGTYLIYKGQVQDLVHSEQQQLERNMSELAIVYANRIRFIDSYLYALSQSNSIHNYFEDRSDQYREVALAESLEDALDQLKPTDAQFASFALLSSKLEVQLYYENSLDPFAEISLNQTDFVRSQIQSGHIQATQYIETKANTYNALLVKYKLLDTRTLTIPLKHHLKNTIAIVVSIDANIFYRQKTYIEQYFNAKITLSTNPIEKRTPFSMSSKLAPQLYASISANGDFLVDKKNQLLFSLASTFLAMTLGSTILLIVLIQRFLISPITRLDRELEKIDSTENSNITYLSTNDEIGRLSRKFHHLYKEISDNYLITKKVSEEDQLTKLPNRYKFNQRINHLLSSHRLDSHELAIIYIDLDNFKYINDKFGHSTGDAMLCAFSDQLSLLITEHDRTHGSSSLFSRLSGDEFAIVLLNDQIHHDHAQIISMHVLSLFKDGFTFEQGTFPVSSSIGIAKYPQDGHSVDDLTSHADAAMYQSKQNGKNQYSYYSKELDKKVQRHRSIEKELRNTHFSNEFFLVFMPIISAKSHSLVGVEVLLRWISPELGFIGPDEFIPIAEQNGLYDKVDRWVIEQTFIQYAELTALIGSNIQVSLNLSSAQLGSNELSDFIIELTDKYKIPPEKIEFEITETFEGNHTQDALLTTLNQHGFQLALDDFGSGFTSITQLVQHPVHKIKFDRWFLKTLVDSNKQQVIKPLIELCHAQDMAVTAEGIEDESMVAWLNEYGCDYYQGYHFGKPMNQSELVNWHKEFQSEYEK</sequence>
<feature type="domain" description="EAL" evidence="2">
    <location>
        <begin position="520"/>
        <end position="771"/>
    </location>
</feature>
<dbReference type="InterPro" id="IPR052155">
    <property type="entry name" value="Biofilm_reg_signaling"/>
</dbReference>
<dbReference type="Gene3D" id="3.30.70.270">
    <property type="match status" value="1"/>
</dbReference>
<evidence type="ECO:0000259" key="3">
    <source>
        <dbReference type="PROSITE" id="PS50885"/>
    </source>
</evidence>
<feature type="transmembrane region" description="Helical" evidence="1">
    <location>
        <begin position="257"/>
        <end position="280"/>
    </location>
</feature>
<dbReference type="CDD" id="cd01949">
    <property type="entry name" value="GGDEF"/>
    <property type="match status" value="1"/>
</dbReference>
<dbReference type="GO" id="GO:0007165">
    <property type="term" value="P:signal transduction"/>
    <property type="evidence" value="ECO:0007669"/>
    <property type="project" value="InterPro"/>
</dbReference>
<evidence type="ECO:0000313" key="6">
    <source>
        <dbReference type="Proteomes" id="UP000032427"/>
    </source>
</evidence>
<dbReference type="PANTHER" id="PTHR44757">
    <property type="entry name" value="DIGUANYLATE CYCLASE DGCP"/>
    <property type="match status" value="1"/>
</dbReference>
<dbReference type="InterPro" id="IPR000160">
    <property type="entry name" value="GGDEF_dom"/>
</dbReference>
<keyword evidence="1" id="KW-0812">Transmembrane</keyword>
<feature type="domain" description="GGDEF" evidence="4">
    <location>
        <begin position="370"/>
        <end position="511"/>
    </location>
</feature>
<dbReference type="Pfam" id="PF00563">
    <property type="entry name" value="EAL"/>
    <property type="match status" value="1"/>
</dbReference>
<dbReference type="STRING" id="80852.AWOD_I_0539"/>
<dbReference type="NCBIfam" id="TIGR00254">
    <property type="entry name" value="GGDEF"/>
    <property type="match status" value="1"/>
</dbReference>
<keyword evidence="6" id="KW-1185">Reference proteome</keyword>
<evidence type="ECO:0000259" key="2">
    <source>
        <dbReference type="PROSITE" id="PS50883"/>
    </source>
</evidence>
<evidence type="ECO:0000256" key="1">
    <source>
        <dbReference type="SAM" id="Phobius"/>
    </source>
</evidence>
<reference evidence="6" key="1">
    <citation type="submission" date="2014-09" db="EMBL/GenBank/DDBJ databases">
        <authorList>
            <person name="Hjerde E."/>
        </authorList>
    </citation>
    <scope>NUCLEOTIDE SEQUENCE [LARGE SCALE GENOMIC DNA]</scope>
    <source>
        <strain evidence="6">06/09/139</strain>
    </source>
</reference>
<dbReference type="PANTHER" id="PTHR44757:SF2">
    <property type="entry name" value="BIOFILM ARCHITECTURE MAINTENANCE PROTEIN MBAA"/>
    <property type="match status" value="1"/>
</dbReference>
<name>A0A090IMV2_9GAMM</name>
<dbReference type="GeneID" id="28540094"/>
<keyword evidence="1" id="KW-0472">Membrane</keyword>
<dbReference type="InterPro" id="IPR001633">
    <property type="entry name" value="EAL_dom"/>
</dbReference>